<dbReference type="Proteomes" id="UP000503336">
    <property type="component" value="Chromosome"/>
</dbReference>
<feature type="domain" description="AB hydrolase-1" evidence="1">
    <location>
        <begin position="13"/>
        <end position="241"/>
    </location>
</feature>
<organism evidence="2 3">
    <name type="scientific">Pikeienuella piscinae</name>
    <dbReference type="NCBI Taxonomy" id="2748098"/>
    <lineage>
        <taxon>Bacteria</taxon>
        <taxon>Pseudomonadati</taxon>
        <taxon>Pseudomonadota</taxon>
        <taxon>Alphaproteobacteria</taxon>
        <taxon>Rhodobacterales</taxon>
        <taxon>Paracoccaceae</taxon>
        <taxon>Pikeienuella</taxon>
    </lineage>
</organism>
<name>A0A7L5BXI2_9RHOB</name>
<gene>
    <name evidence="2" type="ORF">G5B40_15060</name>
</gene>
<sequence>MINYVRRGQGPTLVLVHGFLGGSCLWRPAMAHFARFFDTIAVDLPGFGASAASPAPGAPRDFSAAVFEQLDALGVERFHLVGSSIGGFIVQEMALAQPDRVERLVIYGSSAFIDTAARFETVGESVARFRRDGLAATATRIAETWFVEGADTPYFDLCREALTNVDVEKAAATLAACSDWDIRARLAEIAMPTLVIAGERDRSFSLEQFVGLRRGLPDAQLAILPDCAHIAHLERPALFNQVVTEFLLASPRRAE</sequence>
<dbReference type="KEGG" id="hdh:G5B40_15060"/>
<dbReference type="PRINTS" id="PR00111">
    <property type="entry name" value="ABHYDROLASE"/>
</dbReference>
<dbReference type="PROSITE" id="PS51257">
    <property type="entry name" value="PROKAR_LIPOPROTEIN"/>
    <property type="match status" value="1"/>
</dbReference>
<evidence type="ECO:0000313" key="2">
    <source>
        <dbReference type="EMBL" id="QIE56635.1"/>
    </source>
</evidence>
<dbReference type="RefSeq" id="WP_165100145.1">
    <property type="nucleotide sequence ID" value="NZ_CP049056.1"/>
</dbReference>
<dbReference type="PANTHER" id="PTHR43798:SF33">
    <property type="entry name" value="HYDROLASE, PUTATIVE (AFU_ORTHOLOGUE AFUA_2G14860)-RELATED"/>
    <property type="match status" value="1"/>
</dbReference>
<dbReference type="EMBL" id="CP049056">
    <property type="protein sequence ID" value="QIE56635.1"/>
    <property type="molecule type" value="Genomic_DNA"/>
</dbReference>
<dbReference type="PANTHER" id="PTHR43798">
    <property type="entry name" value="MONOACYLGLYCEROL LIPASE"/>
    <property type="match status" value="1"/>
</dbReference>
<protein>
    <submittedName>
        <fullName evidence="2">Alpha/beta fold hydrolase</fullName>
    </submittedName>
</protein>
<dbReference type="InterPro" id="IPR000073">
    <property type="entry name" value="AB_hydrolase_1"/>
</dbReference>
<evidence type="ECO:0000313" key="3">
    <source>
        <dbReference type="Proteomes" id="UP000503336"/>
    </source>
</evidence>
<keyword evidence="3" id="KW-1185">Reference proteome</keyword>
<dbReference type="InterPro" id="IPR029058">
    <property type="entry name" value="AB_hydrolase_fold"/>
</dbReference>
<dbReference type="GO" id="GO:0016787">
    <property type="term" value="F:hydrolase activity"/>
    <property type="evidence" value="ECO:0007669"/>
    <property type="project" value="UniProtKB-KW"/>
</dbReference>
<proteinExistence type="predicted"/>
<reference evidence="2 3" key="1">
    <citation type="submission" date="2020-02" db="EMBL/GenBank/DDBJ databases">
        <title>complete genome sequence of Rhodobacteraceae bacterium.</title>
        <authorList>
            <person name="Park J."/>
            <person name="Kim Y.-S."/>
            <person name="Kim K.-H."/>
        </authorList>
    </citation>
    <scope>NUCLEOTIDE SEQUENCE [LARGE SCALE GENOMIC DNA]</scope>
    <source>
        <strain evidence="2 3">RR4-56</strain>
    </source>
</reference>
<dbReference type="InterPro" id="IPR050266">
    <property type="entry name" value="AB_hydrolase_sf"/>
</dbReference>
<evidence type="ECO:0000259" key="1">
    <source>
        <dbReference type="Pfam" id="PF12697"/>
    </source>
</evidence>
<dbReference type="GO" id="GO:0016020">
    <property type="term" value="C:membrane"/>
    <property type="evidence" value="ECO:0007669"/>
    <property type="project" value="TreeGrafter"/>
</dbReference>
<dbReference type="AlphaFoldDB" id="A0A7L5BXI2"/>
<accession>A0A7L5BXI2</accession>
<dbReference type="SUPFAM" id="SSF53474">
    <property type="entry name" value="alpha/beta-Hydrolases"/>
    <property type="match status" value="1"/>
</dbReference>
<keyword evidence="2" id="KW-0378">Hydrolase</keyword>
<dbReference type="Gene3D" id="3.40.50.1820">
    <property type="entry name" value="alpha/beta hydrolase"/>
    <property type="match status" value="1"/>
</dbReference>
<dbReference type="Pfam" id="PF12697">
    <property type="entry name" value="Abhydrolase_6"/>
    <property type="match status" value="1"/>
</dbReference>